<dbReference type="Pfam" id="PF01266">
    <property type="entry name" value="DAO"/>
    <property type="match status" value="1"/>
</dbReference>
<evidence type="ECO:0000313" key="8">
    <source>
        <dbReference type="Proteomes" id="UP000663829"/>
    </source>
</evidence>
<evidence type="ECO:0000313" key="7">
    <source>
        <dbReference type="EMBL" id="CAF3869340.1"/>
    </source>
</evidence>
<keyword evidence="8" id="KW-1185">Reference proteome</keyword>
<name>A0A814PGU6_9BILA</name>
<evidence type="ECO:0000256" key="1">
    <source>
        <dbReference type="ARBA" id="ARBA00022714"/>
    </source>
</evidence>
<sequence length="384" mass="43848">MTVQLLDSKEQLPVYPVDYPSPHWLKFSNQGQFHPLKYLFGISQILTKKLQNCKIYTNTHVNEVVDDESDKGVYVITSEGKRVDGKKIVLGTYAPINDRITMYTKMAEYRTYAMAFEVEKGIIPRALYWDTDKPYNYHRLTDDDTNPQSGKELLIVGGKDNLTGHNLGEFEDRYTDLEDLARKKFPVAGKLRYRWSGQVIEPIDRLPFLGLNPGNKNVYIITGDSGTGMTNQTIGALLIKDLIYGIKNPWKHIYCPSRKMTHNPLEYIKHNLEVSIPSYLDYVKPGDCPDIEELKPGDGCIIREGLWKLAVYKDTNGTLYKFSAICPHLKALVRYNPLEKTFDCPFHGSRFDRFGKAINGPANSNLTEEYCEIIPAKTRTTTVE</sequence>
<protein>
    <recommendedName>
        <fullName evidence="5">Rieske domain-containing protein</fullName>
    </recommendedName>
</protein>
<dbReference type="PROSITE" id="PS51296">
    <property type="entry name" value="RIESKE"/>
    <property type="match status" value="1"/>
</dbReference>
<keyword evidence="1" id="KW-0001">2Fe-2S</keyword>
<dbReference type="OrthoDB" id="429143at2759"/>
<dbReference type="Gene3D" id="3.30.9.10">
    <property type="entry name" value="D-Amino Acid Oxidase, subunit A, domain 2"/>
    <property type="match status" value="1"/>
</dbReference>
<dbReference type="PANTHER" id="PTHR13847">
    <property type="entry name" value="SARCOSINE DEHYDROGENASE-RELATED"/>
    <property type="match status" value="1"/>
</dbReference>
<reference evidence="6" key="1">
    <citation type="submission" date="2021-02" db="EMBL/GenBank/DDBJ databases">
        <authorList>
            <person name="Nowell W R."/>
        </authorList>
    </citation>
    <scope>NUCLEOTIDE SEQUENCE</scope>
</reference>
<dbReference type="Gene3D" id="2.102.10.10">
    <property type="entry name" value="Rieske [2Fe-2S] iron-sulphur domain"/>
    <property type="match status" value="1"/>
</dbReference>
<dbReference type="InterPro" id="IPR017941">
    <property type="entry name" value="Rieske_2Fe-2S"/>
</dbReference>
<dbReference type="GO" id="GO:0051537">
    <property type="term" value="F:2 iron, 2 sulfur cluster binding"/>
    <property type="evidence" value="ECO:0007669"/>
    <property type="project" value="UniProtKB-KW"/>
</dbReference>
<evidence type="ECO:0000259" key="5">
    <source>
        <dbReference type="PROSITE" id="PS51296"/>
    </source>
</evidence>
<evidence type="ECO:0000256" key="2">
    <source>
        <dbReference type="ARBA" id="ARBA00022723"/>
    </source>
</evidence>
<evidence type="ECO:0000313" key="6">
    <source>
        <dbReference type="EMBL" id="CAF1104707.1"/>
    </source>
</evidence>
<comment type="caution">
    <text evidence="6">The sequence shown here is derived from an EMBL/GenBank/DDBJ whole genome shotgun (WGS) entry which is preliminary data.</text>
</comment>
<dbReference type="Proteomes" id="UP000681722">
    <property type="component" value="Unassembled WGS sequence"/>
</dbReference>
<dbReference type="PANTHER" id="PTHR13847:SF281">
    <property type="entry name" value="FAD DEPENDENT OXIDOREDUCTASE DOMAIN-CONTAINING PROTEIN"/>
    <property type="match status" value="1"/>
</dbReference>
<accession>A0A814PGU6</accession>
<evidence type="ECO:0000256" key="3">
    <source>
        <dbReference type="ARBA" id="ARBA00023004"/>
    </source>
</evidence>
<evidence type="ECO:0000256" key="4">
    <source>
        <dbReference type="ARBA" id="ARBA00023014"/>
    </source>
</evidence>
<feature type="domain" description="Rieske" evidence="5">
    <location>
        <begin position="286"/>
        <end position="366"/>
    </location>
</feature>
<dbReference type="InterPro" id="IPR036922">
    <property type="entry name" value="Rieske_2Fe-2S_sf"/>
</dbReference>
<dbReference type="SUPFAM" id="SSF50022">
    <property type="entry name" value="ISP domain"/>
    <property type="match status" value="1"/>
</dbReference>
<keyword evidence="4" id="KW-0411">Iron-sulfur</keyword>
<dbReference type="Gene3D" id="3.50.50.60">
    <property type="entry name" value="FAD/NAD(P)-binding domain"/>
    <property type="match status" value="1"/>
</dbReference>
<dbReference type="Pfam" id="PF00355">
    <property type="entry name" value="Rieske"/>
    <property type="match status" value="1"/>
</dbReference>
<dbReference type="Proteomes" id="UP000663829">
    <property type="component" value="Unassembled WGS sequence"/>
</dbReference>
<dbReference type="SUPFAM" id="SSF51905">
    <property type="entry name" value="FAD/NAD(P)-binding domain"/>
    <property type="match status" value="1"/>
</dbReference>
<dbReference type="InterPro" id="IPR036188">
    <property type="entry name" value="FAD/NAD-bd_sf"/>
</dbReference>
<keyword evidence="3" id="KW-0408">Iron</keyword>
<dbReference type="GO" id="GO:0005737">
    <property type="term" value="C:cytoplasm"/>
    <property type="evidence" value="ECO:0007669"/>
    <property type="project" value="TreeGrafter"/>
</dbReference>
<dbReference type="AlphaFoldDB" id="A0A814PGU6"/>
<gene>
    <name evidence="6" type="ORF">GPM918_LOCUS18926</name>
    <name evidence="7" type="ORF">SRO942_LOCUS18923</name>
</gene>
<dbReference type="EMBL" id="CAJOBC010005601">
    <property type="protein sequence ID" value="CAF3869340.1"/>
    <property type="molecule type" value="Genomic_DNA"/>
</dbReference>
<proteinExistence type="predicted"/>
<dbReference type="InterPro" id="IPR006076">
    <property type="entry name" value="FAD-dep_OxRdtase"/>
</dbReference>
<dbReference type="GO" id="GO:0046872">
    <property type="term" value="F:metal ion binding"/>
    <property type="evidence" value="ECO:0007669"/>
    <property type="project" value="UniProtKB-KW"/>
</dbReference>
<dbReference type="EMBL" id="CAJNOQ010005601">
    <property type="protein sequence ID" value="CAF1104707.1"/>
    <property type="molecule type" value="Genomic_DNA"/>
</dbReference>
<organism evidence="6 8">
    <name type="scientific">Didymodactylos carnosus</name>
    <dbReference type="NCBI Taxonomy" id="1234261"/>
    <lineage>
        <taxon>Eukaryota</taxon>
        <taxon>Metazoa</taxon>
        <taxon>Spiralia</taxon>
        <taxon>Gnathifera</taxon>
        <taxon>Rotifera</taxon>
        <taxon>Eurotatoria</taxon>
        <taxon>Bdelloidea</taxon>
        <taxon>Philodinida</taxon>
        <taxon>Philodinidae</taxon>
        <taxon>Didymodactylos</taxon>
    </lineage>
</organism>
<keyword evidence="2" id="KW-0479">Metal-binding</keyword>